<gene>
    <name evidence="1" type="ORF">EAX62_15945</name>
</gene>
<name>A0A3M0G613_9ACTN</name>
<sequence>MCIQQRLGIAELVEEADATWSQWTAPESVVARFRSVSEVEDWRERASHEEIEEFFQGLGRLTASEDRHRAAAVMVQLLVPGIEALTARRCRGDAARAEVESVVAGYVWTTILAYPWDAPTDAWIPAALLRTVGRAVDREFGWGDRGEGAWRSRTYMGSDTLDRMVTRYHSDQPVQASTVYWWAISHELLGAADLDLLLQLAVIAGEEGVSTRSKAGLTSRIACGQVAADRGLTVNQVQYRARQALGTLRAHTTTVSP</sequence>
<evidence type="ECO:0000313" key="1">
    <source>
        <dbReference type="EMBL" id="RMB57233.1"/>
    </source>
</evidence>
<dbReference type="AlphaFoldDB" id="A0A3M0G613"/>
<dbReference type="Proteomes" id="UP000275256">
    <property type="component" value="Unassembled WGS sequence"/>
</dbReference>
<organism evidence="1 2">
    <name type="scientific">Tessaracoccus antarcticus</name>
    <dbReference type="NCBI Taxonomy" id="2479848"/>
    <lineage>
        <taxon>Bacteria</taxon>
        <taxon>Bacillati</taxon>
        <taxon>Actinomycetota</taxon>
        <taxon>Actinomycetes</taxon>
        <taxon>Propionibacteriales</taxon>
        <taxon>Propionibacteriaceae</taxon>
        <taxon>Tessaracoccus</taxon>
    </lineage>
</organism>
<proteinExistence type="predicted"/>
<dbReference type="RefSeq" id="WP_121902733.1">
    <property type="nucleotide sequence ID" value="NZ_REFW01000007.1"/>
</dbReference>
<comment type="caution">
    <text evidence="1">The sequence shown here is derived from an EMBL/GenBank/DDBJ whole genome shotgun (WGS) entry which is preliminary data.</text>
</comment>
<accession>A0A3M0G613</accession>
<dbReference type="OrthoDB" id="3724830at2"/>
<reference evidence="1 2" key="1">
    <citation type="submission" date="2018-10" db="EMBL/GenBank/DDBJ databases">
        <title>Tessaracoccus antarcticuss sp. nov., isolated from sediment.</title>
        <authorList>
            <person name="Zhou L.Y."/>
            <person name="Du Z.J."/>
        </authorList>
    </citation>
    <scope>NUCLEOTIDE SEQUENCE [LARGE SCALE GENOMIC DNA]</scope>
    <source>
        <strain evidence="1 2">JDX10</strain>
    </source>
</reference>
<keyword evidence="2" id="KW-1185">Reference proteome</keyword>
<evidence type="ECO:0000313" key="2">
    <source>
        <dbReference type="Proteomes" id="UP000275256"/>
    </source>
</evidence>
<dbReference type="EMBL" id="REFW01000007">
    <property type="protein sequence ID" value="RMB57233.1"/>
    <property type="molecule type" value="Genomic_DNA"/>
</dbReference>
<protein>
    <submittedName>
        <fullName evidence="1">Uncharacterized protein</fullName>
    </submittedName>
</protein>